<protein>
    <submittedName>
        <fullName evidence="1">Uncharacterized protein</fullName>
    </submittedName>
</protein>
<dbReference type="AlphaFoldDB" id="A0A016UKK5"/>
<comment type="caution">
    <text evidence="1">The sequence shown here is derived from an EMBL/GenBank/DDBJ whole genome shotgun (WGS) entry which is preliminary data.</text>
</comment>
<name>A0A016UKK5_9BILA</name>
<organism evidence="1 2">
    <name type="scientific">Ancylostoma ceylanicum</name>
    <dbReference type="NCBI Taxonomy" id="53326"/>
    <lineage>
        <taxon>Eukaryota</taxon>
        <taxon>Metazoa</taxon>
        <taxon>Ecdysozoa</taxon>
        <taxon>Nematoda</taxon>
        <taxon>Chromadorea</taxon>
        <taxon>Rhabditida</taxon>
        <taxon>Rhabditina</taxon>
        <taxon>Rhabditomorpha</taxon>
        <taxon>Strongyloidea</taxon>
        <taxon>Ancylostomatidae</taxon>
        <taxon>Ancylostomatinae</taxon>
        <taxon>Ancylostoma</taxon>
    </lineage>
</organism>
<reference evidence="2" key="1">
    <citation type="journal article" date="2015" name="Nat. Genet.">
        <title>The genome and transcriptome of the zoonotic hookworm Ancylostoma ceylanicum identify infection-specific gene families.</title>
        <authorList>
            <person name="Schwarz E.M."/>
            <person name="Hu Y."/>
            <person name="Antoshechkin I."/>
            <person name="Miller M.M."/>
            <person name="Sternberg P.W."/>
            <person name="Aroian R.V."/>
        </authorList>
    </citation>
    <scope>NUCLEOTIDE SEQUENCE</scope>
    <source>
        <strain evidence="2">HY135</strain>
    </source>
</reference>
<evidence type="ECO:0000313" key="2">
    <source>
        <dbReference type="Proteomes" id="UP000024635"/>
    </source>
</evidence>
<accession>A0A016UKK5</accession>
<dbReference type="EMBL" id="JARK01001373">
    <property type="protein sequence ID" value="EYC15387.1"/>
    <property type="molecule type" value="Genomic_DNA"/>
</dbReference>
<keyword evidence="2" id="KW-1185">Reference proteome</keyword>
<sequence length="70" mass="7951">MSIFLDIQFGEHCPLNVCSRCKEEPPWILNLSNTSVQLIQFAKKSTDVLGTGWPFTLRTREFSGAIPPKR</sequence>
<dbReference type="Proteomes" id="UP000024635">
    <property type="component" value="Unassembled WGS sequence"/>
</dbReference>
<evidence type="ECO:0000313" key="1">
    <source>
        <dbReference type="EMBL" id="EYC15387.1"/>
    </source>
</evidence>
<gene>
    <name evidence="1" type="primary">Acey_s0037.g3493</name>
    <name evidence="1" type="ORF">Y032_0037g3493</name>
</gene>
<proteinExistence type="predicted"/>